<evidence type="ECO:0000256" key="1">
    <source>
        <dbReference type="SAM" id="MobiDB-lite"/>
    </source>
</evidence>
<evidence type="ECO:0000313" key="2">
    <source>
        <dbReference type="EMBL" id="GBN96818.1"/>
    </source>
</evidence>
<reference evidence="2 3" key="1">
    <citation type="journal article" date="2019" name="Sci. Rep.">
        <title>Orb-weaving spider Araneus ventricosus genome elucidates the spidroin gene catalogue.</title>
        <authorList>
            <person name="Kono N."/>
            <person name="Nakamura H."/>
            <person name="Ohtoshi R."/>
            <person name="Moran D.A.P."/>
            <person name="Shinohara A."/>
            <person name="Yoshida Y."/>
            <person name="Fujiwara M."/>
            <person name="Mori M."/>
            <person name="Tomita M."/>
            <person name="Arakawa K."/>
        </authorList>
    </citation>
    <scope>NUCLEOTIDE SEQUENCE [LARGE SCALE GENOMIC DNA]</scope>
</reference>
<dbReference type="EMBL" id="BGPR01026814">
    <property type="protein sequence ID" value="GBN96818.1"/>
    <property type="molecule type" value="Genomic_DNA"/>
</dbReference>
<proteinExistence type="predicted"/>
<gene>
    <name evidence="2" type="ORF">AVEN_243057_1</name>
</gene>
<evidence type="ECO:0000313" key="3">
    <source>
        <dbReference type="Proteomes" id="UP000499080"/>
    </source>
</evidence>
<comment type="caution">
    <text evidence="2">The sequence shown here is derived from an EMBL/GenBank/DDBJ whole genome shotgun (WGS) entry which is preliminary data.</text>
</comment>
<accession>A0A4Y2T859</accession>
<organism evidence="2 3">
    <name type="scientific">Araneus ventricosus</name>
    <name type="common">Orbweaver spider</name>
    <name type="synonym">Epeira ventricosa</name>
    <dbReference type="NCBI Taxonomy" id="182803"/>
    <lineage>
        <taxon>Eukaryota</taxon>
        <taxon>Metazoa</taxon>
        <taxon>Ecdysozoa</taxon>
        <taxon>Arthropoda</taxon>
        <taxon>Chelicerata</taxon>
        <taxon>Arachnida</taxon>
        <taxon>Araneae</taxon>
        <taxon>Araneomorphae</taxon>
        <taxon>Entelegynae</taxon>
        <taxon>Araneoidea</taxon>
        <taxon>Araneidae</taxon>
        <taxon>Araneus</taxon>
    </lineage>
</organism>
<feature type="region of interest" description="Disordered" evidence="1">
    <location>
        <begin position="20"/>
        <end position="44"/>
    </location>
</feature>
<dbReference type="Proteomes" id="UP000499080">
    <property type="component" value="Unassembled WGS sequence"/>
</dbReference>
<keyword evidence="3" id="KW-1185">Reference proteome</keyword>
<protein>
    <submittedName>
        <fullName evidence="2">Uncharacterized protein</fullName>
    </submittedName>
</protein>
<sequence>MKKLFHHSLKTQGRGGLVVKSRLSGRRVPGSKPDSSDDPPCMGSAALKIIRSGQTPSRRCGLKARRGGYQPRCRHLTAVRNYEVRPKIAIVVLQSGALI</sequence>
<name>A0A4Y2T859_ARAVE</name>
<dbReference type="AlphaFoldDB" id="A0A4Y2T859"/>